<evidence type="ECO:0000313" key="1">
    <source>
        <dbReference type="EMBL" id="AGG68105.1"/>
    </source>
</evidence>
<keyword evidence="1" id="KW-0614">Plasmid</keyword>
<gene>
    <name evidence="1" type="ORF">H924_13580</name>
</gene>
<dbReference type="AlphaFoldDB" id="M1UI21"/>
<evidence type="ECO:0000313" key="2">
    <source>
        <dbReference type="Proteomes" id="UP000011760"/>
    </source>
</evidence>
<name>M1UI21_9CORY</name>
<dbReference type="RefSeq" id="WP_015453166.1">
    <property type="nucleotide sequence ID" value="NC_020553.1"/>
</dbReference>
<sequence>MLTFQQRHFLKANILRLIDIDPDGVDFETLTQGQADEFVTKAYGFPLATAETPNQPPMVDVDNQRVLAGIEVTELLVHEVAFKERAQWAKLSGDQGLAELNYKQANNYNAQRGIIDNFSKKIGVRPIDVLDLYTSMMQALREGHFHWKEIGAQRYLESKGLWGRE</sequence>
<organism evidence="1 2">
    <name type="scientific">Corynebacterium callunae DSM 20147</name>
    <dbReference type="NCBI Taxonomy" id="1121353"/>
    <lineage>
        <taxon>Bacteria</taxon>
        <taxon>Bacillati</taxon>
        <taxon>Actinomycetota</taxon>
        <taxon>Actinomycetes</taxon>
        <taxon>Mycobacteriales</taxon>
        <taxon>Corynebacteriaceae</taxon>
        <taxon>Corynebacterium</taxon>
    </lineage>
</organism>
<accession>M1UI21</accession>
<dbReference type="PATRIC" id="fig|1121353.3.peg.2739"/>
<dbReference type="HOGENOM" id="CLU_1608082_0_0_11"/>
<protein>
    <submittedName>
        <fullName evidence="1">Uncharacterized protein</fullName>
    </submittedName>
</protein>
<keyword evidence="2" id="KW-1185">Reference proteome</keyword>
<dbReference type="EMBL" id="CP004356">
    <property type="protein sequence ID" value="AGG68105.1"/>
    <property type="molecule type" value="Genomic_DNA"/>
</dbReference>
<proteinExistence type="predicted"/>
<geneLocation type="plasmid" evidence="1 2">
    <name>pCC2</name>
</geneLocation>
<dbReference type="KEGG" id="ccn:H924_13580"/>
<dbReference type="Proteomes" id="UP000011760">
    <property type="component" value="Plasmid pCC2"/>
</dbReference>
<reference evidence="1 2" key="1">
    <citation type="submission" date="2013-02" db="EMBL/GenBank/DDBJ databases">
        <title>The complete genome sequence of Corynebacterium callunae DSM 20147.</title>
        <authorList>
            <person name="Ruckert C."/>
            <person name="Albersmeier A."/>
            <person name="Kalinowski J."/>
        </authorList>
    </citation>
    <scope>NUCLEOTIDE SEQUENCE [LARGE SCALE GENOMIC DNA]</scope>
    <source>
        <strain evidence="1 2">DSM 20147</strain>
        <plasmid evidence="1 2">pCC2</plasmid>
    </source>
</reference>